<feature type="region of interest" description="Disordered" evidence="1">
    <location>
        <begin position="27"/>
        <end position="61"/>
    </location>
</feature>
<sequence>MAEYTKGMLVFGLGVLIVSMWCMKGTEASGDDDDGPTIHAVRREEPPEGCGSHHSEGGVEECTEEDDSLGLYGDIDDTFKAAVRKVASSFHHHDDDGHGDDSPDVAHNNVNVLGH</sequence>
<proteinExistence type="predicted"/>
<name>A0A445LUI1_GLYSO</name>
<comment type="caution">
    <text evidence="3">The sequence shown here is derived from an EMBL/GenBank/DDBJ whole genome shotgun (WGS) entry which is preliminary data.</text>
</comment>
<evidence type="ECO:0000313" key="4">
    <source>
        <dbReference type="Proteomes" id="UP000289340"/>
    </source>
</evidence>
<evidence type="ECO:0000256" key="1">
    <source>
        <dbReference type="SAM" id="MobiDB-lite"/>
    </source>
</evidence>
<feature type="region of interest" description="Disordered" evidence="1">
    <location>
        <begin position="90"/>
        <end position="115"/>
    </location>
</feature>
<keyword evidence="4" id="KW-1185">Reference proteome</keyword>
<organism evidence="3 4">
    <name type="scientific">Glycine soja</name>
    <name type="common">Wild soybean</name>
    <dbReference type="NCBI Taxonomy" id="3848"/>
    <lineage>
        <taxon>Eukaryota</taxon>
        <taxon>Viridiplantae</taxon>
        <taxon>Streptophyta</taxon>
        <taxon>Embryophyta</taxon>
        <taxon>Tracheophyta</taxon>
        <taxon>Spermatophyta</taxon>
        <taxon>Magnoliopsida</taxon>
        <taxon>eudicotyledons</taxon>
        <taxon>Gunneridae</taxon>
        <taxon>Pentapetalae</taxon>
        <taxon>rosids</taxon>
        <taxon>fabids</taxon>
        <taxon>Fabales</taxon>
        <taxon>Fabaceae</taxon>
        <taxon>Papilionoideae</taxon>
        <taxon>50 kb inversion clade</taxon>
        <taxon>NPAAA clade</taxon>
        <taxon>indigoferoid/millettioid clade</taxon>
        <taxon>Phaseoleae</taxon>
        <taxon>Glycine</taxon>
        <taxon>Glycine subgen. Soja</taxon>
    </lineage>
</organism>
<dbReference type="EMBL" id="QZWG01000002">
    <property type="protein sequence ID" value="RZC26874.1"/>
    <property type="molecule type" value="Genomic_DNA"/>
</dbReference>
<feature type="signal peptide" evidence="2">
    <location>
        <begin position="1"/>
        <end position="28"/>
    </location>
</feature>
<feature type="compositionally biased region" description="Basic and acidic residues" evidence="1">
    <location>
        <begin position="41"/>
        <end position="57"/>
    </location>
</feature>
<dbReference type="AlphaFoldDB" id="A0A445LUI1"/>
<feature type="chain" id="PRO_5019573747" evidence="2">
    <location>
        <begin position="29"/>
        <end position="115"/>
    </location>
</feature>
<reference evidence="3 4" key="1">
    <citation type="submission" date="2018-09" db="EMBL/GenBank/DDBJ databases">
        <title>A high-quality reference genome of wild soybean provides a powerful tool to mine soybean genomes.</title>
        <authorList>
            <person name="Xie M."/>
            <person name="Chung C.Y.L."/>
            <person name="Li M.-W."/>
            <person name="Wong F.-L."/>
            <person name="Chan T.-F."/>
            <person name="Lam H.-M."/>
        </authorList>
    </citation>
    <scope>NUCLEOTIDE SEQUENCE [LARGE SCALE GENOMIC DNA]</scope>
    <source>
        <strain evidence="4">cv. W05</strain>
        <tissue evidence="3">Hypocotyl of etiolated seedlings</tissue>
    </source>
</reference>
<accession>A0A445LUI1</accession>
<evidence type="ECO:0000256" key="2">
    <source>
        <dbReference type="SAM" id="SignalP"/>
    </source>
</evidence>
<keyword evidence="2" id="KW-0732">Signal</keyword>
<dbReference type="Proteomes" id="UP000289340">
    <property type="component" value="Chromosome 2"/>
</dbReference>
<feature type="compositionally biased region" description="Basic and acidic residues" evidence="1">
    <location>
        <begin position="91"/>
        <end position="101"/>
    </location>
</feature>
<gene>
    <name evidence="3" type="ORF">D0Y65_005180</name>
</gene>
<evidence type="ECO:0000313" key="3">
    <source>
        <dbReference type="EMBL" id="RZC26874.1"/>
    </source>
</evidence>
<protein>
    <submittedName>
        <fullName evidence="3">Uncharacterized protein</fullName>
    </submittedName>
</protein>